<dbReference type="CDD" id="cd22392">
    <property type="entry name" value="KH-I_PNO1_rpt2"/>
    <property type="match status" value="1"/>
</dbReference>
<dbReference type="Pfam" id="PF17903">
    <property type="entry name" value="KH_KRR1_1st"/>
    <property type="match status" value="1"/>
</dbReference>
<dbReference type="GO" id="GO:0005730">
    <property type="term" value="C:nucleolus"/>
    <property type="evidence" value="ECO:0007669"/>
    <property type="project" value="UniProtKB-SubCell"/>
</dbReference>
<sequence length="223" mass="25231">MAEVVENVVTTEEVEKAVNANSSPRPEKPRFEKVKARDGKGLKTQFRKVLVPAHRYTPLKSQWTEIYKPLVENLKLQVRMNLKSRCVEMKVSPHTEDPEAIQKGADFVKAFILGFEIRDSLALLRIDDLFIESFEIHDVKVLHGDHLSRAIGRLAGKDGKTKFTIENATKTRIVLADTKVHILGSYQNTRLARNAICSLILGAPPGKIYNKLKVVASRMNERF</sequence>
<feature type="domain" description="K Homology" evidence="5">
    <location>
        <begin position="128"/>
        <end position="201"/>
    </location>
</feature>
<organism evidence="6 7">
    <name type="scientific">Rhodosorus marinus</name>
    <dbReference type="NCBI Taxonomy" id="101924"/>
    <lineage>
        <taxon>Eukaryota</taxon>
        <taxon>Rhodophyta</taxon>
        <taxon>Stylonematophyceae</taxon>
        <taxon>Stylonematales</taxon>
        <taxon>Stylonemataceae</taxon>
        <taxon>Rhodosorus</taxon>
    </lineage>
</organism>
<evidence type="ECO:0000313" key="6">
    <source>
        <dbReference type="EMBL" id="KAJ8901499.1"/>
    </source>
</evidence>
<keyword evidence="4" id="KW-0539">Nucleus</keyword>
<gene>
    <name evidence="6" type="ORF">NDN08_007344</name>
</gene>
<proteinExistence type="inferred from homology"/>
<evidence type="ECO:0000259" key="5">
    <source>
        <dbReference type="SMART" id="SM00322"/>
    </source>
</evidence>
<dbReference type="Proteomes" id="UP001157974">
    <property type="component" value="Unassembled WGS sequence"/>
</dbReference>
<dbReference type="InterPro" id="IPR036612">
    <property type="entry name" value="KH_dom_type_1_sf"/>
</dbReference>
<comment type="subcellular location">
    <subcellularLocation>
        <location evidence="1">Nucleus</location>
        <location evidence="1">Nucleolus</location>
    </subcellularLocation>
</comment>
<dbReference type="FunFam" id="3.30.1370.10:FF:000009">
    <property type="entry name" value="RNA-binding protein PNO1"/>
    <property type="match status" value="1"/>
</dbReference>
<evidence type="ECO:0000256" key="3">
    <source>
        <dbReference type="ARBA" id="ARBA00022884"/>
    </source>
</evidence>
<name>A0AAV8UGA6_9RHOD</name>
<comment type="similarity">
    <text evidence="2">Belongs to the PNO1 family.</text>
</comment>
<dbReference type="CDD" id="cd22391">
    <property type="entry name" value="KH-I_PNO1_rpt1"/>
    <property type="match status" value="1"/>
</dbReference>
<dbReference type="Pfam" id="PF22891">
    <property type="entry name" value="KH_PNO1_2nd"/>
    <property type="match status" value="1"/>
</dbReference>
<evidence type="ECO:0000256" key="4">
    <source>
        <dbReference type="ARBA" id="ARBA00023242"/>
    </source>
</evidence>
<keyword evidence="3" id="KW-0694">RNA-binding</keyword>
<comment type="caution">
    <text evidence="6">The sequence shown here is derived from an EMBL/GenBank/DDBJ whole genome shotgun (WGS) entry which is preliminary data.</text>
</comment>
<dbReference type="Gene3D" id="3.30.1370.10">
    <property type="entry name" value="K Homology domain, type 1"/>
    <property type="match status" value="1"/>
</dbReference>
<evidence type="ECO:0000256" key="2">
    <source>
        <dbReference type="ARBA" id="ARBA00007515"/>
    </source>
</evidence>
<reference evidence="6 7" key="1">
    <citation type="journal article" date="2023" name="Nat. Commun.">
        <title>Origin of minicircular mitochondrial genomes in red algae.</title>
        <authorList>
            <person name="Lee Y."/>
            <person name="Cho C.H."/>
            <person name="Lee Y.M."/>
            <person name="Park S.I."/>
            <person name="Yang J.H."/>
            <person name="West J.A."/>
            <person name="Bhattacharya D."/>
            <person name="Yoon H.S."/>
        </authorList>
    </citation>
    <scope>NUCLEOTIDE SEQUENCE [LARGE SCALE GENOMIC DNA]</scope>
    <source>
        <strain evidence="6 7">CCMP1338</strain>
        <tissue evidence="6">Whole cell</tissue>
    </source>
</reference>
<keyword evidence="7" id="KW-1185">Reference proteome</keyword>
<dbReference type="SMART" id="SM00322">
    <property type="entry name" value="KH"/>
    <property type="match status" value="1"/>
</dbReference>
<dbReference type="PANTHER" id="PTHR12826">
    <property type="entry name" value="RIBONUCLEASE Y"/>
    <property type="match status" value="1"/>
</dbReference>
<dbReference type="PANTHER" id="PTHR12826:SF13">
    <property type="entry name" value="RNA-BINDING PROTEIN PNO1"/>
    <property type="match status" value="1"/>
</dbReference>
<dbReference type="InterPro" id="IPR041174">
    <property type="entry name" value="KRR1-like_KH1"/>
</dbReference>
<dbReference type="InterPro" id="IPR055211">
    <property type="entry name" value="KH_PNO1_2nd"/>
</dbReference>
<dbReference type="GO" id="GO:0042254">
    <property type="term" value="P:ribosome biogenesis"/>
    <property type="evidence" value="ECO:0007669"/>
    <property type="project" value="UniProtKB-ARBA"/>
</dbReference>
<dbReference type="InterPro" id="IPR004087">
    <property type="entry name" value="KH_dom"/>
</dbReference>
<dbReference type="InterPro" id="IPR055212">
    <property type="entry name" value="KH-I_PNO1_first"/>
</dbReference>
<evidence type="ECO:0000256" key="1">
    <source>
        <dbReference type="ARBA" id="ARBA00004604"/>
    </source>
</evidence>
<protein>
    <recommendedName>
        <fullName evidence="5">K Homology domain-containing protein</fullName>
    </recommendedName>
</protein>
<dbReference type="GO" id="GO:0003723">
    <property type="term" value="F:RNA binding"/>
    <property type="evidence" value="ECO:0007669"/>
    <property type="project" value="UniProtKB-KW"/>
</dbReference>
<dbReference type="EMBL" id="JAMWBK010000011">
    <property type="protein sequence ID" value="KAJ8901499.1"/>
    <property type="molecule type" value="Genomic_DNA"/>
</dbReference>
<dbReference type="AlphaFoldDB" id="A0AAV8UGA6"/>
<evidence type="ECO:0000313" key="7">
    <source>
        <dbReference type="Proteomes" id="UP001157974"/>
    </source>
</evidence>
<accession>A0AAV8UGA6</accession>
<dbReference type="SUPFAM" id="SSF54791">
    <property type="entry name" value="Eukaryotic type KH-domain (KH-domain type I)"/>
    <property type="match status" value="1"/>
</dbReference>